<evidence type="ECO:0000256" key="1">
    <source>
        <dbReference type="SAM" id="MobiDB-lite"/>
    </source>
</evidence>
<dbReference type="EMBL" id="CAMPGE010003183">
    <property type="protein sequence ID" value="CAI2362006.1"/>
    <property type="molecule type" value="Genomic_DNA"/>
</dbReference>
<feature type="region of interest" description="Disordered" evidence="1">
    <location>
        <begin position="22"/>
        <end position="44"/>
    </location>
</feature>
<comment type="caution">
    <text evidence="2">The sequence shown here is derived from an EMBL/GenBank/DDBJ whole genome shotgun (WGS) entry which is preliminary data.</text>
</comment>
<reference evidence="2" key="1">
    <citation type="submission" date="2023-07" db="EMBL/GenBank/DDBJ databases">
        <authorList>
            <consortium name="AG Swart"/>
            <person name="Singh M."/>
            <person name="Singh A."/>
            <person name="Seah K."/>
            <person name="Emmerich C."/>
        </authorList>
    </citation>
    <scope>NUCLEOTIDE SEQUENCE</scope>
    <source>
        <strain evidence="2">DP1</strain>
    </source>
</reference>
<evidence type="ECO:0000313" key="2">
    <source>
        <dbReference type="EMBL" id="CAI2362006.1"/>
    </source>
</evidence>
<evidence type="ECO:0000313" key="3">
    <source>
        <dbReference type="Proteomes" id="UP001295684"/>
    </source>
</evidence>
<gene>
    <name evidence="2" type="ORF">ECRASSUSDP1_LOCUS3323</name>
</gene>
<keyword evidence="3" id="KW-1185">Reference proteome</keyword>
<proteinExistence type="predicted"/>
<name>A0AAD1U8A3_EUPCR</name>
<accession>A0AAD1U8A3</accession>
<dbReference type="AlphaFoldDB" id="A0AAD1U8A3"/>
<dbReference type="Proteomes" id="UP001295684">
    <property type="component" value="Unassembled WGS sequence"/>
</dbReference>
<feature type="compositionally biased region" description="Basic residues" evidence="1">
    <location>
        <begin position="22"/>
        <end position="35"/>
    </location>
</feature>
<sequence length="215" mass="25174">MTKMPSNCLETNASEILKRMKRRLRLQSPKPRRNPKTSTFSELNPRMPSVERLVPSNFQSFKEMAKRKNDSEGYKRLIKSFCIRSQLPLDKEKTKQTCNEKSTGDLLNHPEFREINRSCINRQGENLSKLSGSVFSDSKHHMNSKARKRFLRNNKFLRTNIAVSPTQQRSTMKSPITCLKSHIMIGAKTSKARDSMMMEDQKDKEKWFRVYNKKL</sequence>
<protein>
    <submittedName>
        <fullName evidence="2">Uncharacterized protein</fullName>
    </submittedName>
</protein>
<organism evidence="2 3">
    <name type="scientific">Euplotes crassus</name>
    <dbReference type="NCBI Taxonomy" id="5936"/>
    <lineage>
        <taxon>Eukaryota</taxon>
        <taxon>Sar</taxon>
        <taxon>Alveolata</taxon>
        <taxon>Ciliophora</taxon>
        <taxon>Intramacronucleata</taxon>
        <taxon>Spirotrichea</taxon>
        <taxon>Hypotrichia</taxon>
        <taxon>Euplotida</taxon>
        <taxon>Euplotidae</taxon>
        <taxon>Moneuplotes</taxon>
    </lineage>
</organism>